<reference evidence="8 9" key="2">
    <citation type="submission" date="2021-02" db="EMBL/GenBank/DDBJ databases">
        <title>Sulfurospirillum tamanensis sp. nov.</title>
        <authorList>
            <person name="Frolova A."/>
            <person name="Merkel A."/>
            <person name="Slobodkin A."/>
        </authorList>
    </citation>
    <scope>NUCLEOTIDE SEQUENCE [LARGE SCALE GENOMIC DNA]</scope>
    <source>
        <strain evidence="8 9">T05b</strain>
    </source>
</reference>
<dbReference type="SMART" id="SM00304">
    <property type="entry name" value="HAMP"/>
    <property type="match status" value="1"/>
</dbReference>
<dbReference type="Pfam" id="PF00672">
    <property type="entry name" value="HAMP"/>
    <property type="match status" value="1"/>
</dbReference>
<dbReference type="InterPro" id="IPR001633">
    <property type="entry name" value="EAL_dom"/>
</dbReference>
<feature type="domain" description="HAMP" evidence="6">
    <location>
        <begin position="220"/>
        <end position="269"/>
    </location>
</feature>
<evidence type="ECO:0000256" key="2">
    <source>
        <dbReference type="SAM" id="Phobius"/>
    </source>
</evidence>
<dbReference type="Pfam" id="PF00563">
    <property type="entry name" value="EAL"/>
    <property type="match status" value="1"/>
</dbReference>
<dbReference type="PROSITE" id="PS50112">
    <property type="entry name" value="PAS"/>
    <property type="match status" value="1"/>
</dbReference>
<dbReference type="NCBIfam" id="TIGR00229">
    <property type="entry name" value="sensory_box"/>
    <property type="match status" value="1"/>
</dbReference>
<dbReference type="SMART" id="SM00052">
    <property type="entry name" value="EAL"/>
    <property type="match status" value="1"/>
</dbReference>
<sequence>MLNKLLKNRQWGLKRILLFSMLPVFLLTAATGVLFNYFAAKESAQNLLRDYVEHRSMELKFIANLPTLKIFIMNLRLGLEEEAAFFRVELEDSLEQFFNAPDTPAIHHFTVVSQSGQELLRVVNGKVTPTFQESVNLNFLHTPSKPYDASDFKLSSHTDSLKLLDPINNELIGGLIYEYHIPIKQILAKPRQVLWFNLLFSFVGIAMLFFLFYLIIDFNIQPLKRLSVAVRRIIDGNLDQKIDAVGFGETLALSESFEQMRGRLKASFVEISNKNDTLATLLEEQRRISIQMGEKNQELEASKAQLAQSEEKLATTLHSIGDGVIATDEKGLVSSMNPMAEKLCGWTLKEAQGRPLDEVFIIINARTRKPCLNPVGKVLDSGEVVGLANHTVLLAKDGNEYQIADSAAPIRNRKGEITGVVLVISDVTEKYAQEEKLRQAQEELTKNLESQLYTDELTRLGSRASLLKEIKASTHPAVILIDINSFRTINELYGVEVGSEVLVLFSLHLKEFATLKKYQAYRISGDEFVLFRDTAKVNVSLCNSFLIELFRFIKKTPISPSLLNEDLYLDISAGVSFEPINPLETANIALNNAKQHYSPYAIFSKEMDSHEEITYGALWKKKIILGLQRSAFVPFFQPIVDKQQRVVKYEALMRFRESEEENTAYIPPHEFLDIAIKTRHYNKVSQITLLKSLSTCVNANITVSLNLSYQDILNRDLHKILRKTIEKNAIGGRVVFEIVESQNIKDYDILKAFVREFKALGVRFAIDDFGTGFSNFTHIFELSPDFIKIDGSLIKHIDSDKKSLELVKAIVFFSKEMGIKTIAEFVHSEEIFKTGLKLGIDFFQGYYFGKPCPWEN</sequence>
<evidence type="ECO:0000259" key="4">
    <source>
        <dbReference type="PROSITE" id="PS50113"/>
    </source>
</evidence>
<gene>
    <name evidence="8" type="ORF">JWV37_05855</name>
</gene>
<evidence type="ECO:0000259" key="7">
    <source>
        <dbReference type="PROSITE" id="PS50887"/>
    </source>
</evidence>
<evidence type="ECO:0000259" key="6">
    <source>
        <dbReference type="PROSITE" id="PS50885"/>
    </source>
</evidence>
<reference evidence="9" key="1">
    <citation type="submission" date="2021-02" db="EMBL/GenBank/DDBJ databases">
        <title>Sulfurospirillum tamanensis sp. nov.</title>
        <authorList>
            <person name="Merkel A.Y."/>
        </authorList>
    </citation>
    <scope>NUCLEOTIDE SEQUENCE [LARGE SCALE GENOMIC DNA]</scope>
    <source>
        <strain evidence="9">T05b</strain>
    </source>
</reference>
<dbReference type="PANTHER" id="PTHR33121">
    <property type="entry name" value="CYCLIC DI-GMP PHOSPHODIESTERASE PDEF"/>
    <property type="match status" value="1"/>
</dbReference>
<keyword evidence="2" id="KW-0472">Membrane</keyword>
<dbReference type="CDD" id="cd00130">
    <property type="entry name" value="PAS"/>
    <property type="match status" value="1"/>
</dbReference>
<dbReference type="Proteomes" id="UP000703590">
    <property type="component" value="Unassembled WGS sequence"/>
</dbReference>
<dbReference type="PROSITE" id="PS50887">
    <property type="entry name" value="GGDEF"/>
    <property type="match status" value="1"/>
</dbReference>
<feature type="transmembrane region" description="Helical" evidence="2">
    <location>
        <begin position="193"/>
        <end position="216"/>
    </location>
</feature>
<dbReference type="InterPro" id="IPR000700">
    <property type="entry name" value="PAS-assoc_C"/>
</dbReference>
<evidence type="ECO:0000313" key="9">
    <source>
        <dbReference type="Proteomes" id="UP000703590"/>
    </source>
</evidence>
<dbReference type="RefSeq" id="WP_205458844.1">
    <property type="nucleotide sequence ID" value="NZ_JAFHKK010000010.1"/>
</dbReference>
<accession>A0ABS2WRR8</accession>
<feature type="domain" description="EAL" evidence="5">
    <location>
        <begin position="616"/>
        <end position="856"/>
    </location>
</feature>
<dbReference type="CDD" id="cd06225">
    <property type="entry name" value="HAMP"/>
    <property type="match status" value="1"/>
</dbReference>
<name>A0ABS2WRR8_9BACT</name>
<feature type="coiled-coil region" evidence="1">
    <location>
        <begin position="424"/>
        <end position="451"/>
    </location>
</feature>
<evidence type="ECO:0000313" key="8">
    <source>
        <dbReference type="EMBL" id="MBN2964295.1"/>
    </source>
</evidence>
<dbReference type="PROSITE" id="PS50885">
    <property type="entry name" value="HAMP"/>
    <property type="match status" value="1"/>
</dbReference>
<dbReference type="SUPFAM" id="SSF141868">
    <property type="entry name" value="EAL domain-like"/>
    <property type="match status" value="1"/>
</dbReference>
<dbReference type="InterPro" id="IPR000014">
    <property type="entry name" value="PAS"/>
</dbReference>
<feature type="domain" description="PAC" evidence="4">
    <location>
        <begin position="387"/>
        <end position="439"/>
    </location>
</feature>
<proteinExistence type="predicted"/>
<dbReference type="SUPFAM" id="SSF55785">
    <property type="entry name" value="PYP-like sensor domain (PAS domain)"/>
    <property type="match status" value="1"/>
</dbReference>
<dbReference type="SMART" id="SM00091">
    <property type="entry name" value="PAS"/>
    <property type="match status" value="1"/>
</dbReference>
<dbReference type="PROSITE" id="PS50113">
    <property type="entry name" value="PAC"/>
    <property type="match status" value="1"/>
</dbReference>
<dbReference type="PROSITE" id="PS50883">
    <property type="entry name" value="EAL"/>
    <property type="match status" value="1"/>
</dbReference>
<dbReference type="Gene3D" id="6.10.340.10">
    <property type="match status" value="1"/>
</dbReference>
<feature type="domain" description="GGDEF" evidence="7">
    <location>
        <begin position="474"/>
        <end position="613"/>
    </location>
</feature>
<dbReference type="InterPro" id="IPR003660">
    <property type="entry name" value="HAMP_dom"/>
</dbReference>
<protein>
    <submittedName>
        <fullName evidence="8">EAL domain-containing protein</fullName>
    </submittedName>
</protein>
<keyword evidence="1" id="KW-0175">Coiled coil</keyword>
<comment type="caution">
    <text evidence="8">The sequence shown here is derived from an EMBL/GenBank/DDBJ whole genome shotgun (WGS) entry which is preliminary data.</text>
</comment>
<feature type="domain" description="PAS" evidence="3">
    <location>
        <begin position="309"/>
        <end position="382"/>
    </location>
</feature>
<dbReference type="Gene3D" id="3.30.70.270">
    <property type="match status" value="1"/>
</dbReference>
<dbReference type="Pfam" id="PF00989">
    <property type="entry name" value="PAS"/>
    <property type="match status" value="1"/>
</dbReference>
<keyword evidence="9" id="KW-1185">Reference proteome</keyword>
<dbReference type="SMART" id="SM00086">
    <property type="entry name" value="PAC"/>
    <property type="match status" value="1"/>
</dbReference>
<dbReference type="Gene3D" id="3.30.450.20">
    <property type="entry name" value="PAS domain"/>
    <property type="match status" value="1"/>
</dbReference>
<dbReference type="SUPFAM" id="SSF55073">
    <property type="entry name" value="Nucleotide cyclase"/>
    <property type="match status" value="1"/>
</dbReference>
<dbReference type="InterPro" id="IPR000160">
    <property type="entry name" value="GGDEF_dom"/>
</dbReference>
<dbReference type="InterPro" id="IPR050706">
    <property type="entry name" value="Cyclic-di-GMP_PDE-like"/>
</dbReference>
<evidence type="ECO:0000259" key="5">
    <source>
        <dbReference type="PROSITE" id="PS50883"/>
    </source>
</evidence>
<dbReference type="InterPro" id="IPR035965">
    <property type="entry name" value="PAS-like_dom_sf"/>
</dbReference>
<evidence type="ECO:0000256" key="1">
    <source>
        <dbReference type="SAM" id="Coils"/>
    </source>
</evidence>
<evidence type="ECO:0000259" key="3">
    <source>
        <dbReference type="PROSITE" id="PS50112"/>
    </source>
</evidence>
<feature type="transmembrane region" description="Helical" evidence="2">
    <location>
        <begin position="16"/>
        <end position="39"/>
    </location>
</feature>
<keyword evidence="2" id="KW-1133">Transmembrane helix</keyword>
<dbReference type="InterPro" id="IPR035919">
    <property type="entry name" value="EAL_sf"/>
</dbReference>
<dbReference type="InterPro" id="IPR013767">
    <property type="entry name" value="PAS_fold"/>
</dbReference>
<dbReference type="PANTHER" id="PTHR33121:SF71">
    <property type="entry name" value="OXYGEN SENSOR PROTEIN DOSP"/>
    <property type="match status" value="1"/>
</dbReference>
<organism evidence="8 9">
    <name type="scientific">Sulfurospirillum tamanense</name>
    <dbReference type="NCBI Taxonomy" id="2813362"/>
    <lineage>
        <taxon>Bacteria</taxon>
        <taxon>Pseudomonadati</taxon>
        <taxon>Campylobacterota</taxon>
        <taxon>Epsilonproteobacteria</taxon>
        <taxon>Campylobacterales</taxon>
        <taxon>Sulfurospirillaceae</taxon>
        <taxon>Sulfurospirillum</taxon>
    </lineage>
</organism>
<dbReference type="SMART" id="SM00267">
    <property type="entry name" value="GGDEF"/>
    <property type="match status" value="1"/>
</dbReference>
<dbReference type="InterPro" id="IPR043128">
    <property type="entry name" value="Rev_trsase/Diguanyl_cyclase"/>
</dbReference>
<dbReference type="InterPro" id="IPR001610">
    <property type="entry name" value="PAC"/>
</dbReference>
<reference evidence="8 9" key="3">
    <citation type="submission" date="2021-02" db="EMBL/GenBank/DDBJ databases">
        <authorList>
            <person name="Merkel A.Y."/>
        </authorList>
    </citation>
    <scope>NUCLEOTIDE SEQUENCE [LARGE SCALE GENOMIC DNA]</scope>
    <source>
        <strain evidence="8 9">T05b</strain>
    </source>
</reference>
<dbReference type="EMBL" id="JAFHKK010000010">
    <property type="protein sequence ID" value="MBN2964295.1"/>
    <property type="molecule type" value="Genomic_DNA"/>
</dbReference>
<dbReference type="InterPro" id="IPR029787">
    <property type="entry name" value="Nucleotide_cyclase"/>
</dbReference>
<keyword evidence="2" id="KW-0812">Transmembrane</keyword>
<dbReference type="Pfam" id="PF00990">
    <property type="entry name" value="GGDEF"/>
    <property type="match status" value="1"/>
</dbReference>
<dbReference type="Gene3D" id="3.20.20.450">
    <property type="entry name" value="EAL domain"/>
    <property type="match status" value="1"/>
</dbReference>
<dbReference type="CDD" id="cd01948">
    <property type="entry name" value="EAL"/>
    <property type="match status" value="1"/>
</dbReference>